<dbReference type="AlphaFoldDB" id="A0AAV4Q8P3"/>
<organism evidence="1 2">
    <name type="scientific">Caerostris extrusa</name>
    <name type="common">Bark spider</name>
    <name type="synonym">Caerostris bankana</name>
    <dbReference type="NCBI Taxonomy" id="172846"/>
    <lineage>
        <taxon>Eukaryota</taxon>
        <taxon>Metazoa</taxon>
        <taxon>Ecdysozoa</taxon>
        <taxon>Arthropoda</taxon>
        <taxon>Chelicerata</taxon>
        <taxon>Arachnida</taxon>
        <taxon>Araneae</taxon>
        <taxon>Araneomorphae</taxon>
        <taxon>Entelegynae</taxon>
        <taxon>Araneoidea</taxon>
        <taxon>Araneidae</taxon>
        <taxon>Caerostris</taxon>
    </lineage>
</organism>
<sequence length="48" mass="5574">MERLQCIEGGTKDTKKCVDPNLCNRPYQLNDEVSVLLRVFDEQRKCST</sequence>
<protein>
    <submittedName>
        <fullName evidence="1">Uncharacterized protein</fullName>
    </submittedName>
</protein>
<dbReference type="Proteomes" id="UP001054945">
    <property type="component" value="Unassembled WGS sequence"/>
</dbReference>
<accession>A0AAV4Q8P3</accession>
<evidence type="ECO:0000313" key="2">
    <source>
        <dbReference type="Proteomes" id="UP001054945"/>
    </source>
</evidence>
<gene>
    <name evidence="1" type="ORF">CEXT_522351</name>
</gene>
<name>A0AAV4Q8P3_CAEEX</name>
<reference evidence="1 2" key="1">
    <citation type="submission" date="2021-06" db="EMBL/GenBank/DDBJ databases">
        <title>Caerostris extrusa draft genome.</title>
        <authorList>
            <person name="Kono N."/>
            <person name="Arakawa K."/>
        </authorList>
    </citation>
    <scope>NUCLEOTIDE SEQUENCE [LARGE SCALE GENOMIC DNA]</scope>
</reference>
<feature type="non-terminal residue" evidence="1">
    <location>
        <position position="48"/>
    </location>
</feature>
<keyword evidence="2" id="KW-1185">Reference proteome</keyword>
<evidence type="ECO:0000313" key="1">
    <source>
        <dbReference type="EMBL" id="GIY04746.1"/>
    </source>
</evidence>
<dbReference type="EMBL" id="BPLR01005749">
    <property type="protein sequence ID" value="GIY04746.1"/>
    <property type="molecule type" value="Genomic_DNA"/>
</dbReference>
<comment type="caution">
    <text evidence="1">The sequence shown here is derived from an EMBL/GenBank/DDBJ whole genome shotgun (WGS) entry which is preliminary data.</text>
</comment>
<proteinExistence type="predicted"/>